<dbReference type="Proteomes" id="UP000569951">
    <property type="component" value="Unassembled WGS sequence"/>
</dbReference>
<dbReference type="InterPro" id="IPR011041">
    <property type="entry name" value="Quinoprot_gluc/sorb_DH_b-prop"/>
</dbReference>
<sequence length="452" mass="48595">MNERARSARPLLVTLLLAALGACSNAQNPSGANPPGEVGETPQPASRTVTVSVPQSMRSAPFDVERRLEVPPGFEISVLARVSRARFLAVAPNGDVLVSQPSTGKVLRIVRAAGGPANVNDFASGLRNPHDMVFYREGDTTYLYVSESHRITRSVYQSGDTTTRAREEVVTGLPDRNSSSALGGNYGHELKNIAVADGRLYVSIASSSNADPRDLEADPKQGAIYVYDAAGGNRALFAQGLRNAEGLAFAPDGSLWVVVNNRDQIAYPFDRDFDGDGSSDLGKVIPAYVDNHPPEEFVRVESGNNFGWPFCNPDPDTGSGLRDMPFNVDWQNNADGRVDCGAMERVDQGIPAHSAPLGLSFLHGSPVPAAYRQGAVTALHGSWNRTEPIGYKVVFFPWVRDRPADSLDLVRGWLGEDGEAWGRPVDAVPDQQGNLLISDDAAGAVYLLSPKR</sequence>
<dbReference type="RefSeq" id="WP_183987862.1">
    <property type="nucleotide sequence ID" value="NZ_JACHHG010000009.1"/>
</dbReference>
<accession>A0A841I3W6</accession>
<evidence type="ECO:0000313" key="5">
    <source>
        <dbReference type="Proteomes" id="UP000569951"/>
    </source>
</evidence>
<evidence type="ECO:0000256" key="1">
    <source>
        <dbReference type="SAM" id="MobiDB-lite"/>
    </source>
</evidence>
<dbReference type="AlphaFoldDB" id="A0A841I3W6"/>
<feature type="chain" id="PRO_5032422567" evidence="2">
    <location>
        <begin position="27"/>
        <end position="452"/>
    </location>
</feature>
<comment type="caution">
    <text evidence="4">The sequence shown here is derived from an EMBL/GenBank/DDBJ whole genome shotgun (WGS) entry which is preliminary data.</text>
</comment>
<feature type="domain" description="Pyrroloquinoline quinone-dependent pyranose dehydrogenase beta-propeller" evidence="3">
    <location>
        <begin position="69"/>
        <end position="449"/>
    </location>
</feature>
<dbReference type="PANTHER" id="PTHR33546">
    <property type="entry name" value="LARGE, MULTIFUNCTIONAL SECRETED PROTEIN-RELATED"/>
    <property type="match status" value="1"/>
</dbReference>
<organism evidence="4 5">
    <name type="scientific">Deinobacterium chartae</name>
    <dbReference type="NCBI Taxonomy" id="521158"/>
    <lineage>
        <taxon>Bacteria</taxon>
        <taxon>Thermotogati</taxon>
        <taxon>Deinococcota</taxon>
        <taxon>Deinococci</taxon>
        <taxon>Deinococcales</taxon>
        <taxon>Deinococcaceae</taxon>
        <taxon>Deinobacterium</taxon>
    </lineage>
</organism>
<dbReference type="InterPro" id="IPR054539">
    <property type="entry name" value="Beta-prop_PDH"/>
</dbReference>
<dbReference type="Pfam" id="PF22807">
    <property type="entry name" value="TrAA12"/>
    <property type="match status" value="1"/>
</dbReference>
<dbReference type="Gene3D" id="2.120.10.30">
    <property type="entry name" value="TolB, C-terminal domain"/>
    <property type="match status" value="1"/>
</dbReference>
<protein>
    <submittedName>
        <fullName evidence="4">Glucose/arabinose dehydrogenase</fullName>
    </submittedName>
</protein>
<dbReference type="PROSITE" id="PS51257">
    <property type="entry name" value="PROKAR_LIPOPROTEIN"/>
    <property type="match status" value="1"/>
</dbReference>
<feature type="region of interest" description="Disordered" evidence="1">
    <location>
        <begin position="27"/>
        <end position="54"/>
    </location>
</feature>
<feature type="compositionally biased region" description="Polar residues" evidence="1">
    <location>
        <begin position="43"/>
        <end position="54"/>
    </location>
</feature>
<keyword evidence="5" id="KW-1185">Reference proteome</keyword>
<name>A0A841I3W6_9DEIO</name>
<proteinExistence type="predicted"/>
<gene>
    <name evidence="4" type="ORF">HNR42_002546</name>
</gene>
<reference evidence="4 5" key="1">
    <citation type="submission" date="2020-08" db="EMBL/GenBank/DDBJ databases">
        <title>Genomic Encyclopedia of Type Strains, Phase IV (KMG-IV): sequencing the most valuable type-strain genomes for metagenomic binning, comparative biology and taxonomic classification.</title>
        <authorList>
            <person name="Goeker M."/>
        </authorList>
    </citation>
    <scope>NUCLEOTIDE SEQUENCE [LARGE SCALE GENOMIC DNA]</scope>
    <source>
        <strain evidence="4 5">DSM 21458</strain>
    </source>
</reference>
<dbReference type="PANTHER" id="PTHR33546:SF1">
    <property type="entry name" value="LARGE, MULTIFUNCTIONAL SECRETED PROTEIN"/>
    <property type="match status" value="1"/>
</dbReference>
<keyword evidence="2" id="KW-0732">Signal</keyword>
<feature type="signal peptide" evidence="2">
    <location>
        <begin position="1"/>
        <end position="26"/>
    </location>
</feature>
<evidence type="ECO:0000256" key="2">
    <source>
        <dbReference type="SAM" id="SignalP"/>
    </source>
</evidence>
<dbReference type="SUPFAM" id="SSF50952">
    <property type="entry name" value="Soluble quinoprotein glucose dehydrogenase"/>
    <property type="match status" value="1"/>
</dbReference>
<dbReference type="InterPro" id="IPR011042">
    <property type="entry name" value="6-blade_b-propeller_TolB-like"/>
</dbReference>
<evidence type="ECO:0000313" key="4">
    <source>
        <dbReference type="EMBL" id="MBB6099110.1"/>
    </source>
</evidence>
<dbReference type="EMBL" id="JACHHG010000009">
    <property type="protein sequence ID" value="MBB6099110.1"/>
    <property type="molecule type" value="Genomic_DNA"/>
</dbReference>
<evidence type="ECO:0000259" key="3">
    <source>
        <dbReference type="Pfam" id="PF22807"/>
    </source>
</evidence>